<evidence type="ECO:0000259" key="5">
    <source>
        <dbReference type="PROSITE" id="PS50893"/>
    </source>
</evidence>
<dbReference type="Gene3D" id="3.40.50.300">
    <property type="entry name" value="P-loop containing nucleotide triphosphate hydrolases"/>
    <property type="match status" value="2"/>
</dbReference>
<evidence type="ECO:0000313" key="7">
    <source>
        <dbReference type="Proteomes" id="UP000772591"/>
    </source>
</evidence>
<dbReference type="CDD" id="cd03221">
    <property type="entry name" value="ABCF_EF-3"/>
    <property type="match status" value="1"/>
</dbReference>
<dbReference type="InterPro" id="IPR017871">
    <property type="entry name" value="ABC_transporter-like_CS"/>
</dbReference>
<keyword evidence="3 6" id="KW-0067">ATP-binding</keyword>
<comment type="caution">
    <text evidence="6">The sequence shown here is derived from an EMBL/GenBank/DDBJ whole genome shotgun (WGS) entry which is preliminary data.</text>
</comment>
<dbReference type="InterPro" id="IPR003593">
    <property type="entry name" value="AAA+_ATPase"/>
</dbReference>
<dbReference type="Pfam" id="PF00005">
    <property type="entry name" value="ABC_tran"/>
    <property type="match status" value="2"/>
</dbReference>
<name>A0ABS3AL92_9PSED</name>
<keyword evidence="4" id="KW-0175">Coiled coil</keyword>
<dbReference type="PROSITE" id="PS50893">
    <property type="entry name" value="ABC_TRANSPORTER_2"/>
    <property type="match status" value="1"/>
</dbReference>
<dbReference type="PROSITE" id="PS00211">
    <property type="entry name" value="ABC_TRANSPORTER_1"/>
    <property type="match status" value="1"/>
</dbReference>
<reference evidence="6 7" key="1">
    <citation type="journal article" date="2021" name="Int. J. Syst. Evol. Microbiol.">
        <title>Pseudomonas piscium sp. nov., Pseudomonas pisciculturae sp. nov., Pseudomonas mucoides sp. nov. and Pseudomonas neuropathica sp. nov. isolated from rainbow trout.</title>
        <authorList>
            <person name="Duman M."/>
            <person name="Mulet M."/>
            <person name="Altun S."/>
            <person name="Saticioglu I.B."/>
            <person name="Gomila M."/>
            <person name="Lalucat J."/>
            <person name="Garcia-Valdes E."/>
        </authorList>
    </citation>
    <scope>NUCLEOTIDE SEQUENCE [LARGE SCALE GENOMIC DNA]</scope>
    <source>
        <strain evidence="6 7">LMG 28632</strain>
    </source>
</reference>
<evidence type="ECO:0000256" key="1">
    <source>
        <dbReference type="ARBA" id="ARBA00022737"/>
    </source>
</evidence>
<dbReference type="InterPro" id="IPR027417">
    <property type="entry name" value="P-loop_NTPase"/>
</dbReference>
<accession>A0ABS3AL92</accession>
<dbReference type="GO" id="GO:0005524">
    <property type="term" value="F:ATP binding"/>
    <property type="evidence" value="ECO:0007669"/>
    <property type="project" value="UniProtKB-KW"/>
</dbReference>
<dbReference type="RefSeq" id="WP_205893643.1">
    <property type="nucleotide sequence ID" value="NZ_JADEVO010000035.1"/>
</dbReference>
<dbReference type="InterPro" id="IPR003439">
    <property type="entry name" value="ABC_transporter-like_ATP-bd"/>
</dbReference>
<keyword evidence="7" id="KW-1185">Reference proteome</keyword>
<dbReference type="EMBL" id="JADEVO010000035">
    <property type="protein sequence ID" value="MBN3967755.1"/>
    <property type="molecule type" value="Genomic_DNA"/>
</dbReference>
<dbReference type="PANTHER" id="PTHR19211">
    <property type="entry name" value="ATP-BINDING TRANSPORT PROTEIN-RELATED"/>
    <property type="match status" value="1"/>
</dbReference>
<dbReference type="Proteomes" id="UP000772591">
    <property type="component" value="Unassembled WGS sequence"/>
</dbReference>
<evidence type="ECO:0000256" key="2">
    <source>
        <dbReference type="ARBA" id="ARBA00022741"/>
    </source>
</evidence>
<evidence type="ECO:0000313" key="6">
    <source>
        <dbReference type="EMBL" id="MBN3967755.1"/>
    </source>
</evidence>
<sequence length="560" mass="60236">MTHVTRLPALVSLNQLGFQFADGETVFHDLNLSFDHVHTAIVGRNGSGKSVLARLIAGQLQPCSGTLTVQGQVAYVAQSFTDAPGHTVADATGTREVLQALARVELGHFDEADLQALAGRWDLAARLRRQLDEAGLCHVNPDTPTHTLSGGQRARVALIGAFLGEAQLIVLDEPTNHLDDQGRGWLTNQFAQWRGGLIVVSHDRHLLSGFARIVEISPLGARLFGGNYREFQAQREIEQAAARAELDQARAERKRETSRLQREHDTVQRHAAATRRKADIANVSGFERGKIKSAARDAMGPVRQGHQARKDGLAARVRDASANVVVQESVLVNLPGSRVPAGRQVLTLVDVHLNHAGTAQYAVEDMGHAAAGTAAGLTLAIAGPVRIAVSGPNGCGKTTLLRTLAGHIAPRSGQCLTHVPSALLDQHLALLDDQRCVLEQLHALDTPIPVDRLRNHLAHLHLNADRVTRPSCSLSGGERLKAAIAIACWGKTPAQLLLLDEPTNHLDLESVEAFETALQNFPGAIVAASHDAHFLAALAPTHLLKWHPQGWLLAPNMPDS</sequence>
<dbReference type="InterPro" id="IPR050611">
    <property type="entry name" value="ABCF"/>
</dbReference>
<keyword evidence="1" id="KW-0677">Repeat</keyword>
<dbReference type="PANTHER" id="PTHR19211:SF6">
    <property type="entry name" value="BLL7188 PROTEIN"/>
    <property type="match status" value="1"/>
</dbReference>
<feature type="domain" description="ABC transporter" evidence="5">
    <location>
        <begin position="11"/>
        <end position="244"/>
    </location>
</feature>
<keyword evidence="2" id="KW-0547">Nucleotide-binding</keyword>
<dbReference type="SUPFAM" id="SSF52540">
    <property type="entry name" value="P-loop containing nucleoside triphosphate hydrolases"/>
    <property type="match status" value="2"/>
</dbReference>
<gene>
    <name evidence="6" type="ORF">IMW75_21065</name>
</gene>
<dbReference type="SMART" id="SM00382">
    <property type="entry name" value="AAA"/>
    <property type="match status" value="2"/>
</dbReference>
<feature type="coiled-coil region" evidence="4">
    <location>
        <begin position="234"/>
        <end position="266"/>
    </location>
</feature>
<evidence type="ECO:0000256" key="3">
    <source>
        <dbReference type="ARBA" id="ARBA00022840"/>
    </source>
</evidence>
<protein>
    <submittedName>
        <fullName evidence="6">ABC-F family ATP-binding cassette domain-containing protein</fullName>
    </submittedName>
</protein>
<evidence type="ECO:0000256" key="4">
    <source>
        <dbReference type="SAM" id="Coils"/>
    </source>
</evidence>
<proteinExistence type="predicted"/>
<organism evidence="6 7">
    <name type="scientific">Pseudomonas gregormendelii</name>
    <dbReference type="NCBI Taxonomy" id="1628277"/>
    <lineage>
        <taxon>Bacteria</taxon>
        <taxon>Pseudomonadati</taxon>
        <taxon>Pseudomonadota</taxon>
        <taxon>Gammaproteobacteria</taxon>
        <taxon>Pseudomonadales</taxon>
        <taxon>Pseudomonadaceae</taxon>
        <taxon>Pseudomonas</taxon>
    </lineage>
</organism>